<dbReference type="InterPro" id="IPR039261">
    <property type="entry name" value="FNR_nucleotide-bd"/>
</dbReference>
<protein>
    <recommendedName>
        <fullName evidence="4">nitric oxide dioxygenase</fullName>
        <ecNumber evidence="4">1.14.12.17</ecNumber>
    </recommendedName>
</protein>
<keyword evidence="11" id="KW-0349">Heme</keyword>
<keyword evidence="11" id="KW-0479">Metal-binding</keyword>
<dbReference type="EC" id="1.14.12.17" evidence="4"/>
<dbReference type="Gene3D" id="2.40.30.10">
    <property type="entry name" value="Translation factors"/>
    <property type="match status" value="1"/>
</dbReference>
<keyword evidence="5" id="KW-0001">2Fe-2S</keyword>
<keyword evidence="11" id="KW-0561">Oxygen transport</keyword>
<dbReference type="EMBL" id="JAGSOH010000111">
    <property type="protein sequence ID" value="MBR7830033.1"/>
    <property type="molecule type" value="Genomic_DNA"/>
</dbReference>
<dbReference type="Gene3D" id="3.40.50.80">
    <property type="entry name" value="Nucleotide-binding domain of ferredoxin-NADP reductase (FNR) module"/>
    <property type="match status" value="1"/>
</dbReference>
<gene>
    <name evidence="14" type="ORF">KDK95_27270</name>
</gene>
<dbReference type="InterPro" id="IPR050415">
    <property type="entry name" value="MRET"/>
</dbReference>
<comment type="catalytic activity">
    <reaction evidence="10">
        <text>2 nitric oxide + NADPH + 2 O2 = 2 nitrate + NADP(+) + H(+)</text>
        <dbReference type="Rhea" id="RHEA:19465"/>
        <dbReference type="ChEBI" id="CHEBI:15378"/>
        <dbReference type="ChEBI" id="CHEBI:15379"/>
        <dbReference type="ChEBI" id="CHEBI:16480"/>
        <dbReference type="ChEBI" id="CHEBI:17632"/>
        <dbReference type="ChEBI" id="CHEBI:57783"/>
        <dbReference type="ChEBI" id="CHEBI:58349"/>
        <dbReference type="EC" id="1.14.12.17"/>
    </reaction>
</comment>
<comment type="caution">
    <text evidence="14">The sequence shown here is derived from an EMBL/GenBank/DDBJ whole genome shotgun (WGS) entry which is preliminary data.</text>
</comment>
<evidence type="ECO:0000256" key="1">
    <source>
        <dbReference type="ARBA" id="ARBA00001970"/>
    </source>
</evidence>
<dbReference type="InterPro" id="IPR009050">
    <property type="entry name" value="Globin-like_sf"/>
</dbReference>
<dbReference type="RefSeq" id="WP_212521165.1">
    <property type="nucleotide sequence ID" value="NZ_JAGSOH010000111.1"/>
</dbReference>
<reference evidence="14" key="1">
    <citation type="submission" date="2021-04" db="EMBL/GenBank/DDBJ databases">
        <title>Genome based classification of Actinospica acidithermotolerans sp. nov., an actinobacterium isolated from an Indonesian hot spring.</title>
        <authorList>
            <person name="Kusuma A.B."/>
            <person name="Putra K.E."/>
            <person name="Nafisah S."/>
            <person name="Loh J."/>
            <person name="Nouioui I."/>
            <person name="Goodfellow M."/>
        </authorList>
    </citation>
    <scope>NUCLEOTIDE SEQUENCE</scope>
    <source>
        <strain evidence="14">MGRD01-02</strain>
    </source>
</reference>
<dbReference type="GO" id="GO:0051537">
    <property type="term" value="F:2 iron, 2 sulfur cluster binding"/>
    <property type="evidence" value="ECO:0007669"/>
    <property type="project" value="UniProtKB-KW"/>
</dbReference>
<name>A0A941EFZ0_9ACTN</name>
<evidence type="ECO:0000259" key="12">
    <source>
        <dbReference type="PROSITE" id="PS01033"/>
    </source>
</evidence>
<dbReference type="InterPro" id="IPR008333">
    <property type="entry name" value="Cbr1-like_FAD-bd_dom"/>
</dbReference>
<dbReference type="PROSITE" id="PS01033">
    <property type="entry name" value="GLOBIN"/>
    <property type="match status" value="1"/>
</dbReference>
<evidence type="ECO:0000256" key="5">
    <source>
        <dbReference type="ARBA" id="ARBA00022714"/>
    </source>
</evidence>
<dbReference type="InterPro" id="IPR012292">
    <property type="entry name" value="Globin/Proto"/>
</dbReference>
<comment type="catalytic activity">
    <reaction evidence="9">
        <text>2 nitric oxide + NADH + 2 O2 = 2 nitrate + NAD(+) + H(+)</text>
        <dbReference type="Rhea" id="RHEA:19469"/>
        <dbReference type="ChEBI" id="CHEBI:15378"/>
        <dbReference type="ChEBI" id="CHEBI:15379"/>
        <dbReference type="ChEBI" id="CHEBI:16480"/>
        <dbReference type="ChEBI" id="CHEBI:17632"/>
        <dbReference type="ChEBI" id="CHEBI:57540"/>
        <dbReference type="ChEBI" id="CHEBI:57945"/>
        <dbReference type="EC" id="1.14.12.17"/>
    </reaction>
</comment>
<dbReference type="InterPro" id="IPR017938">
    <property type="entry name" value="Riboflavin_synthase-like_b-brl"/>
</dbReference>
<proteinExistence type="inferred from homology"/>
<dbReference type="InterPro" id="IPR000971">
    <property type="entry name" value="Globin"/>
</dbReference>
<accession>A0A941EFZ0</accession>
<dbReference type="PRINTS" id="PR00410">
    <property type="entry name" value="PHEHYDRXLASE"/>
</dbReference>
<dbReference type="PANTHER" id="PTHR47354:SF5">
    <property type="entry name" value="PROTEIN RFBI"/>
    <property type="match status" value="1"/>
</dbReference>
<keyword evidence="6" id="KW-0521">NADP</keyword>
<dbReference type="GO" id="GO:0008941">
    <property type="term" value="F:nitric oxide dioxygenase NAD(P)H activity"/>
    <property type="evidence" value="ECO:0007669"/>
    <property type="project" value="UniProtKB-EC"/>
</dbReference>
<comment type="similarity">
    <text evidence="11">Belongs to the globin family.</text>
</comment>
<keyword evidence="7" id="KW-0411">Iron-sulfur</keyword>
<evidence type="ECO:0000256" key="7">
    <source>
        <dbReference type="ARBA" id="ARBA00023014"/>
    </source>
</evidence>
<evidence type="ECO:0000313" key="15">
    <source>
        <dbReference type="Proteomes" id="UP000676325"/>
    </source>
</evidence>
<dbReference type="GO" id="GO:0019825">
    <property type="term" value="F:oxygen binding"/>
    <property type="evidence" value="ECO:0007669"/>
    <property type="project" value="InterPro"/>
</dbReference>
<comment type="similarity">
    <text evidence="3">In the C-terminal section; belongs to the flavoprotein pyridine nucleotide cytochrome reductase family.</text>
</comment>
<evidence type="ECO:0000256" key="3">
    <source>
        <dbReference type="ARBA" id="ARBA00006401"/>
    </source>
</evidence>
<evidence type="ECO:0000256" key="9">
    <source>
        <dbReference type="ARBA" id="ARBA00048649"/>
    </source>
</evidence>
<comment type="cofactor">
    <cofactor evidence="1">
        <name>heme b</name>
        <dbReference type="ChEBI" id="CHEBI:60344"/>
    </cofactor>
</comment>
<dbReference type="SUPFAM" id="SSF46458">
    <property type="entry name" value="Globin-like"/>
    <property type="match status" value="1"/>
</dbReference>
<dbReference type="PANTHER" id="PTHR47354">
    <property type="entry name" value="NADH OXIDOREDUCTASE HCR"/>
    <property type="match status" value="1"/>
</dbReference>
<dbReference type="InterPro" id="IPR017927">
    <property type="entry name" value="FAD-bd_FR_type"/>
</dbReference>
<evidence type="ECO:0000256" key="10">
    <source>
        <dbReference type="ARBA" id="ARBA00049433"/>
    </source>
</evidence>
<dbReference type="Gene3D" id="1.10.490.10">
    <property type="entry name" value="Globins"/>
    <property type="match status" value="1"/>
</dbReference>
<organism evidence="14 15">
    <name type="scientific">Actinospica acidithermotolerans</name>
    <dbReference type="NCBI Taxonomy" id="2828514"/>
    <lineage>
        <taxon>Bacteria</taxon>
        <taxon>Bacillati</taxon>
        <taxon>Actinomycetota</taxon>
        <taxon>Actinomycetes</taxon>
        <taxon>Catenulisporales</taxon>
        <taxon>Actinospicaceae</taxon>
        <taxon>Actinospica</taxon>
    </lineage>
</organism>
<dbReference type="GO" id="GO:0020037">
    <property type="term" value="F:heme binding"/>
    <property type="evidence" value="ECO:0007669"/>
    <property type="project" value="InterPro"/>
</dbReference>
<evidence type="ECO:0000256" key="11">
    <source>
        <dbReference type="RuleBase" id="RU000356"/>
    </source>
</evidence>
<dbReference type="Pfam" id="PF00970">
    <property type="entry name" value="FAD_binding_6"/>
    <property type="match status" value="1"/>
</dbReference>
<feature type="domain" description="FAD-binding FR-type" evidence="13">
    <location>
        <begin position="159"/>
        <end position="268"/>
    </location>
</feature>
<dbReference type="GO" id="GO:0005344">
    <property type="term" value="F:oxygen carrier activity"/>
    <property type="evidence" value="ECO:0007669"/>
    <property type="project" value="UniProtKB-KW"/>
</dbReference>
<evidence type="ECO:0000259" key="13">
    <source>
        <dbReference type="PROSITE" id="PS51384"/>
    </source>
</evidence>
<dbReference type="SUPFAM" id="SSF63380">
    <property type="entry name" value="Riboflavin synthase domain-like"/>
    <property type="match status" value="1"/>
</dbReference>
<dbReference type="PROSITE" id="PS51384">
    <property type="entry name" value="FAD_FR"/>
    <property type="match status" value="1"/>
</dbReference>
<keyword evidence="8" id="KW-0520">NAD</keyword>
<dbReference type="Proteomes" id="UP000676325">
    <property type="component" value="Unassembled WGS sequence"/>
</dbReference>
<evidence type="ECO:0000313" key="14">
    <source>
        <dbReference type="EMBL" id="MBR7830033.1"/>
    </source>
</evidence>
<evidence type="ECO:0000256" key="2">
    <source>
        <dbReference type="ARBA" id="ARBA00001974"/>
    </source>
</evidence>
<keyword evidence="11" id="KW-0408">Iron</keyword>
<evidence type="ECO:0000256" key="6">
    <source>
        <dbReference type="ARBA" id="ARBA00022857"/>
    </source>
</evidence>
<sequence>MSDAVAMDAQTTAGAQEYGQPELLSEIRASWALIERQAPEASAYFYEHFFTHNPRYRKLFTGDPVAQQRRLFQAVGRVIADFDDLDDFLPYVRRLGLRHRKFGLRAAHYQAFGESILATVERYTGPSWSDLTRAAWEAGYGLVAAVMQETAAEAESQAPPYWEAEVVAHELLAEDVARIEVRVLQDPDRPGPYNYKAGQYASVEAASQPRVWRDYSFASVDTGENRIVFHIQSGRSGGVSGLLVHETSEGDRLRVAAAEGELGFAPHAQTLVAVAHGTGAAPVSGLIESLIAAGDRRPLSVLLVTPDHGPGSPAVHYLAKHIEEQAARHGALEVHVVGESSLAETARVLLAPERPWQAAVLVGPSVLIDHCRAELLAAGTPADAIATDQFD</sequence>
<feature type="domain" description="Globin" evidence="12">
    <location>
        <begin position="17"/>
        <end position="152"/>
    </location>
</feature>
<dbReference type="AlphaFoldDB" id="A0A941EFZ0"/>
<comment type="cofactor">
    <cofactor evidence="2">
        <name>FAD</name>
        <dbReference type="ChEBI" id="CHEBI:57692"/>
    </cofactor>
</comment>
<keyword evidence="15" id="KW-1185">Reference proteome</keyword>
<evidence type="ECO:0000256" key="4">
    <source>
        <dbReference type="ARBA" id="ARBA00012229"/>
    </source>
</evidence>
<dbReference type="SUPFAM" id="SSF52343">
    <property type="entry name" value="Ferredoxin reductase-like, C-terminal NADP-linked domain"/>
    <property type="match status" value="1"/>
</dbReference>
<keyword evidence="11" id="KW-0813">Transport</keyword>
<evidence type="ECO:0000256" key="8">
    <source>
        <dbReference type="ARBA" id="ARBA00023027"/>
    </source>
</evidence>
<dbReference type="Pfam" id="PF00042">
    <property type="entry name" value="Globin"/>
    <property type="match status" value="1"/>
</dbReference>